<dbReference type="EMBL" id="OU015567">
    <property type="protein sequence ID" value="CAG5113897.1"/>
    <property type="molecule type" value="Genomic_DNA"/>
</dbReference>
<keyword evidence="4" id="KW-0689">Ribosomal protein</keyword>
<comment type="subcellular location">
    <subcellularLocation>
        <location evidence="1">Mitochondrion</location>
    </subcellularLocation>
</comment>
<keyword evidence="10" id="KW-1185">Reference proteome</keyword>
<evidence type="ECO:0000256" key="6">
    <source>
        <dbReference type="ARBA" id="ARBA00023274"/>
    </source>
</evidence>
<comment type="similarity">
    <text evidence="2">Belongs to the mitochondrion-specific ribosomal protein mS31 family.</text>
</comment>
<dbReference type="Pfam" id="PF15433">
    <property type="entry name" value="MRP-S31"/>
    <property type="match status" value="1"/>
</dbReference>
<evidence type="ECO:0000256" key="4">
    <source>
        <dbReference type="ARBA" id="ARBA00022980"/>
    </source>
</evidence>
<name>A0ABN7TB69_OIKDI</name>
<dbReference type="InterPro" id="IPR026299">
    <property type="entry name" value="MRP-S31"/>
</dbReference>
<proteinExistence type="inferred from homology"/>
<evidence type="ECO:0000256" key="3">
    <source>
        <dbReference type="ARBA" id="ARBA00022946"/>
    </source>
</evidence>
<gene>
    <name evidence="9" type="ORF">OKIOD_LOCUS16752</name>
</gene>
<evidence type="ECO:0000256" key="7">
    <source>
        <dbReference type="ARBA" id="ARBA00035133"/>
    </source>
</evidence>
<keyword evidence="3" id="KW-0809">Transit peptide</keyword>
<evidence type="ECO:0000256" key="1">
    <source>
        <dbReference type="ARBA" id="ARBA00004173"/>
    </source>
</evidence>
<evidence type="ECO:0000313" key="10">
    <source>
        <dbReference type="Proteomes" id="UP001158576"/>
    </source>
</evidence>
<evidence type="ECO:0000256" key="2">
    <source>
        <dbReference type="ARBA" id="ARBA00011057"/>
    </source>
</evidence>
<keyword evidence="5" id="KW-0496">Mitochondrion</keyword>
<dbReference type="Proteomes" id="UP001158576">
    <property type="component" value="Chromosome 2"/>
</dbReference>
<evidence type="ECO:0000256" key="5">
    <source>
        <dbReference type="ARBA" id="ARBA00023128"/>
    </source>
</evidence>
<reference evidence="9 10" key="1">
    <citation type="submission" date="2021-04" db="EMBL/GenBank/DDBJ databases">
        <authorList>
            <person name="Bliznina A."/>
        </authorList>
    </citation>
    <scope>NUCLEOTIDE SEQUENCE [LARGE SCALE GENOMIC DNA]</scope>
</reference>
<accession>A0ABN7TB69</accession>
<evidence type="ECO:0000313" key="9">
    <source>
        <dbReference type="EMBL" id="CAG5113897.1"/>
    </source>
</evidence>
<dbReference type="PANTHER" id="PTHR13231">
    <property type="entry name" value="MITOCHONDRIAL RIBOSOMAL PROTEIN S31"/>
    <property type="match status" value="1"/>
</dbReference>
<dbReference type="PANTHER" id="PTHR13231:SF3">
    <property type="entry name" value="SMALL RIBOSOMAL SUBUNIT PROTEIN MS31"/>
    <property type="match status" value="1"/>
</dbReference>
<sequence length="275" mass="31999">MEEAQKILDQIFETTSMMKGQVKSTKTREAKADLGQIKELELLTQGLASHETVCYFDPAEVEENRKRDKIGAPKLQKFLADRYKTFQNECYDDGWNKKYAAVQEGRSVSLPTTNEEGARHKEYAGDWRDHVFTEKYLKGIPKDGAIGLFMESAAYGLSQNPFYTVDEKKEHLEFFRQYFVNYEDDLVNLDAIEPGLMKATEGKEVWPTEKVVMERYKEMSPWSQDNIGGHSWKKEWVDKEKGPMRYRIWQRRLHLAKLETAEKTADTSKDELLAD</sequence>
<protein>
    <recommendedName>
        <fullName evidence="7">Small ribosomal subunit protein mS31</fullName>
    </recommendedName>
    <alternativeName>
        <fullName evidence="8">28S ribosomal protein S31, mitochondrial</fullName>
    </alternativeName>
</protein>
<organism evidence="9 10">
    <name type="scientific">Oikopleura dioica</name>
    <name type="common">Tunicate</name>
    <dbReference type="NCBI Taxonomy" id="34765"/>
    <lineage>
        <taxon>Eukaryota</taxon>
        <taxon>Metazoa</taxon>
        <taxon>Chordata</taxon>
        <taxon>Tunicata</taxon>
        <taxon>Appendicularia</taxon>
        <taxon>Copelata</taxon>
        <taxon>Oikopleuridae</taxon>
        <taxon>Oikopleura</taxon>
    </lineage>
</organism>
<keyword evidence="6" id="KW-0687">Ribonucleoprotein</keyword>
<evidence type="ECO:0000256" key="8">
    <source>
        <dbReference type="ARBA" id="ARBA00035363"/>
    </source>
</evidence>